<name>A0A8S9WZG2_APOLU</name>
<organism evidence="2 3">
    <name type="scientific">Apolygus lucorum</name>
    <name type="common">Small green plant bug</name>
    <name type="synonym">Lygocoris lucorum</name>
    <dbReference type="NCBI Taxonomy" id="248454"/>
    <lineage>
        <taxon>Eukaryota</taxon>
        <taxon>Metazoa</taxon>
        <taxon>Ecdysozoa</taxon>
        <taxon>Arthropoda</taxon>
        <taxon>Hexapoda</taxon>
        <taxon>Insecta</taxon>
        <taxon>Pterygota</taxon>
        <taxon>Neoptera</taxon>
        <taxon>Paraneoptera</taxon>
        <taxon>Hemiptera</taxon>
        <taxon>Heteroptera</taxon>
        <taxon>Panheteroptera</taxon>
        <taxon>Cimicomorpha</taxon>
        <taxon>Miridae</taxon>
        <taxon>Mirini</taxon>
        <taxon>Apolygus</taxon>
    </lineage>
</organism>
<comment type="caution">
    <text evidence="2">The sequence shown here is derived from an EMBL/GenBank/DDBJ whole genome shotgun (WGS) entry which is preliminary data.</text>
</comment>
<evidence type="ECO:0000313" key="2">
    <source>
        <dbReference type="EMBL" id="KAF6200735.1"/>
    </source>
</evidence>
<accession>A0A8S9WZG2</accession>
<evidence type="ECO:0008006" key="4">
    <source>
        <dbReference type="Google" id="ProtNLM"/>
    </source>
</evidence>
<protein>
    <recommendedName>
        <fullName evidence="4">Retrotransposon gag domain-containing protein</fullName>
    </recommendedName>
</protein>
<sequence length="410" mass="47290">MPDPEEAIKPEKVKFCITFESAPNDSKTSIHCIKWIQTTDENTIYEFPSELQQLTSIHKNLLQIPIIKSVQKSLNKRGNFRIISVTLPAEIVPQYFDADGNCVFQDYYLPEKDYQAWKMETTPPKATCSSATTTDVHNAAILELLQRLTAEPGGSQQVTPVKRLNLSKVKSDFILENFDGKSFEVGRWLDIFHRECERCQVIHSEDKILILRLFMDGSAKNWYASTLVQLGLDTAFPMWETKMREAFKEQGWKKIREAYNYRYLGGNYVDYVLRKQNILLEQEHTVDQTVQLNLIVIGLPLQVQDKLDRSKIKSIEELLGELRKLESTATQFQKLPLSSEQKNKKTHPPTSNEKKKPCSICFKLGHPGRFHPESLCRNRQAAERNERAIRAVNNLEIQETLNESITDQKN</sequence>
<evidence type="ECO:0000313" key="3">
    <source>
        <dbReference type="Proteomes" id="UP000466442"/>
    </source>
</evidence>
<feature type="region of interest" description="Disordered" evidence="1">
    <location>
        <begin position="333"/>
        <end position="358"/>
    </location>
</feature>
<gene>
    <name evidence="2" type="ORF">GE061_005179</name>
</gene>
<evidence type="ECO:0000256" key="1">
    <source>
        <dbReference type="SAM" id="MobiDB-lite"/>
    </source>
</evidence>
<dbReference type="EMBL" id="WIXP02000013">
    <property type="protein sequence ID" value="KAF6200735.1"/>
    <property type="molecule type" value="Genomic_DNA"/>
</dbReference>
<dbReference type="Proteomes" id="UP000466442">
    <property type="component" value="Unassembled WGS sequence"/>
</dbReference>
<dbReference type="AlphaFoldDB" id="A0A8S9WZG2"/>
<proteinExistence type="predicted"/>
<keyword evidence="3" id="KW-1185">Reference proteome</keyword>
<reference evidence="2" key="1">
    <citation type="journal article" date="2021" name="Mol. Ecol. Resour.">
        <title>Apolygus lucorum genome provides insights into omnivorousness and mesophyll feeding.</title>
        <authorList>
            <person name="Liu Y."/>
            <person name="Liu H."/>
            <person name="Wang H."/>
            <person name="Huang T."/>
            <person name="Liu B."/>
            <person name="Yang B."/>
            <person name="Yin L."/>
            <person name="Li B."/>
            <person name="Zhang Y."/>
            <person name="Zhang S."/>
            <person name="Jiang F."/>
            <person name="Zhang X."/>
            <person name="Ren Y."/>
            <person name="Wang B."/>
            <person name="Wang S."/>
            <person name="Lu Y."/>
            <person name="Wu K."/>
            <person name="Fan W."/>
            <person name="Wang G."/>
        </authorList>
    </citation>
    <scope>NUCLEOTIDE SEQUENCE</scope>
    <source>
        <strain evidence="2">12Hb</strain>
    </source>
</reference>
<dbReference type="OrthoDB" id="6626775at2759"/>